<name>A0A0F5JQQ3_9BACT</name>
<sequence>MRQFITALFLVICGAFCAQNMYADNIPTKGKWGPQDIKSIFPAPPTASIEGQDLTIEFTSPLSNLTIQVKDNTGMVVYEECVSASGPQVYTIPLNLENGEYTLELVHRYGYLTGSFIIEIE</sequence>
<reference evidence="2 3" key="1">
    <citation type="submission" date="2013-04" db="EMBL/GenBank/DDBJ databases">
        <title>The Genome Sequence of Parabacteroides goldsteinii DSM 19448.</title>
        <authorList>
            <consortium name="The Broad Institute Genomics Platform"/>
            <person name="Earl A."/>
            <person name="Ward D."/>
            <person name="Feldgarden M."/>
            <person name="Gevers D."/>
            <person name="Martens E."/>
            <person name="Sakamoto M."/>
            <person name="Benno Y."/>
            <person name="Song Y."/>
            <person name="Liu C."/>
            <person name="Lee J."/>
            <person name="Bolanos M."/>
            <person name="Vaisanen M.L."/>
            <person name="Finegold S.M."/>
            <person name="Walker B."/>
            <person name="Young S."/>
            <person name="Zeng Q."/>
            <person name="Gargeya S."/>
            <person name="Fitzgerald M."/>
            <person name="Haas B."/>
            <person name="Abouelleil A."/>
            <person name="Allen A.W."/>
            <person name="Alvarado L."/>
            <person name="Arachchi H.M."/>
            <person name="Berlin A.M."/>
            <person name="Chapman S.B."/>
            <person name="Gainer-Dewar J."/>
            <person name="Goldberg J."/>
            <person name="Griggs A."/>
            <person name="Gujja S."/>
            <person name="Hansen M."/>
            <person name="Howarth C."/>
            <person name="Imamovic A."/>
            <person name="Ireland A."/>
            <person name="Larimer J."/>
            <person name="McCowan C."/>
            <person name="Murphy C."/>
            <person name="Pearson M."/>
            <person name="Poon T.W."/>
            <person name="Priest M."/>
            <person name="Roberts A."/>
            <person name="Saif S."/>
            <person name="Shea T."/>
            <person name="Sisk P."/>
            <person name="Sykes S."/>
            <person name="Wortman J."/>
            <person name="Nusbaum C."/>
            <person name="Birren B."/>
        </authorList>
    </citation>
    <scope>NUCLEOTIDE SEQUENCE [LARGE SCALE GENOMIC DNA]</scope>
    <source>
        <strain evidence="2 3">DSM 19448</strain>
    </source>
</reference>
<evidence type="ECO:0000256" key="1">
    <source>
        <dbReference type="SAM" id="SignalP"/>
    </source>
</evidence>
<dbReference type="Gene3D" id="2.60.40.3080">
    <property type="match status" value="1"/>
</dbReference>
<dbReference type="AlphaFoldDB" id="A0A0F5JQQ3"/>
<dbReference type="STRING" id="927665.HMPREF1535_00314"/>
<dbReference type="HOGENOM" id="CLU_2024461_0_0_10"/>
<organism evidence="2 3">
    <name type="scientific">Parabacteroides goldsteinii DSM 19448 = WAL 12034</name>
    <dbReference type="NCBI Taxonomy" id="927665"/>
    <lineage>
        <taxon>Bacteria</taxon>
        <taxon>Pseudomonadati</taxon>
        <taxon>Bacteroidota</taxon>
        <taxon>Bacteroidia</taxon>
        <taxon>Bacteroidales</taxon>
        <taxon>Tannerellaceae</taxon>
        <taxon>Parabacteroides</taxon>
    </lineage>
</organism>
<dbReference type="GeneID" id="69981524"/>
<evidence type="ECO:0000313" key="3">
    <source>
        <dbReference type="Proteomes" id="UP000033047"/>
    </source>
</evidence>
<evidence type="ECO:0000313" key="2">
    <source>
        <dbReference type="EMBL" id="KKB60039.1"/>
    </source>
</evidence>
<dbReference type="RefSeq" id="WP_007659050.1">
    <property type="nucleotide sequence ID" value="NZ_KQ033912.1"/>
</dbReference>
<dbReference type="PATRIC" id="fig|927665.4.peg.314"/>
<gene>
    <name evidence="2" type="ORF">HMPREF1535_00314</name>
</gene>
<feature type="chain" id="PRO_5002489914" description="DUF3244 domain-containing protein" evidence="1">
    <location>
        <begin position="24"/>
        <end position="121"/>
    </location>
</feature>
<dbReference type="EMBL" id="AQHV01000001">
    <property type="protein sequence ID" value="KKB60039.1"/>
    <property type="molecule type" value="Genomic_DNA"/>
</dbReference>
<dbReference type="Pfam" id="PF11589">
    <property type="entry name" value="DUF3244"/>
    <property type="match status" value="1"/>
</dbReference>
<keyword evidence="1" id="KW-0732">Signal</keyword>
<dbReference type="Proteomes" id="UP000033047">
    <property type="component" value="Unassembled WGS sequence"/>
</dbReference>
<evidence type="ECO:0008006" key="4">
    <source>
        <dbReference type="Google" id="ProtNLM"/>
    </source>
</evidence>
<protein>
    <recommendedName>
        <fullName evidence="4">DUF3244 domain-containing protein</fullName>
    </recommendedName>
</protein>
<dbReference type="InterPro" id="IPR021638">
    <property type="entry name" value="DUF3244"/>
</dbReference>
<accession>A0A0F5JQQ3</accession>
<feature type="signal peptide" evidence="1">
    <location>
        <begin position="1"/>
        <end position="23"/>
    </location>
</feature>
<proteinExistence type="predicted"/>
<comment type="caution">
    <text evidence="2">The sequence shown here is derived from an EMBL/GenBank/DDBJ whole genome shotgun (WGS) entry which is preliminary data.</text>
</comment>